<keyword evidence="6" id="KW-1185">Reference proteome</keyword>
<dbReference type="InterPro" id="IPR025736">
    <property type="entry name" value="PucR_C-HTH_dom"/>
</dbReference>
<gene>
    <name evidence="5" type="ORF">SSQG_07551</name>
</gene>
<evidence type="ECO:0000313" key="6">
    <source>
        <dbReference type="Proteomes" id="UP000004184"/>
    </source>
</evidence>
<dbReference type="PANTHER" id="PTHR33744">
    <property type="entry name" value="CARBOHYDRATE DIACID REGULATOR"/>
    <property type="match status" value="1"/>
</dbReference>
<dbReference type="InterPro" id="IPR029016">
    <property type="entry name" value="GAF-like_dom_sf"/>
</dbReference>
<feature type="domain" description="PucR C-terminal helix-turn-helix" evidence="3">
    <location>
        <begin position="529"/>
        <end position="586"/>
    </location>
</feature>
<dbReference type="eggNOG" id="COG2508">
    <property type="taxonomic scope" value="Bacteria"/>
</dbReference>
<evidence type="ECO:0000256" key="2">
    <source>
        <dbReference type="SAM" id="MobiDB-lite"/>
    </source>
</evidence>
<dbReference type="AlphaFoldDB" id="D9XGE4"/>
<dbReference type="OrthoDB" id="8026818at2"/>
<evidence type="ECO:0000313" key="5">
    <source>
        <dbReference type="EMBL" id="EFL37033.1"/>
    </source>
</evidence>
<dbReference type="Gene3D" id="3.30.450.40">
    <property type="match status" value="1"/>
</dbReference>
<evidence type="ECO:0000256" key="1">
    <source>
        <dbReference type="ARBA" id="ARBA00006754"/>
    </source>
</evidence>
<dbReference type="STRING" id="591159.SSQG_07551"/>
<reference evidence="6" key="1">
    <citation type="submission" date="2009-02" db="EMBL/GenBank/DDBJ databases">
        <title>Annotation of Streptomyces viridochromogenes strain DSM 40736.</title>
        <authorList>
            <consortium name="The Broad Institute Genome Sequencing Platform"/>
            <consortium name="Broad Institute Microbial Sequencing Center"/>
            <person name="Fischbach M."/>
            <person name="Godfrey P."/>
            <person name="Ward D."/>
            <person name="Young S."/>
            <person name="Zeng Q."/>
            <person name="Koehrsen M."/>
            <person name="Alvarado L."/>
            <person name="Berlin A.M."/>
            <person name="Bochicchio J."/>
            <person name="Borenstein D."/>
            <person name="Chapman S.B."/>
            <person name="Chen Z."/>
            <person name="Engels R."/>
            <person name="Freedman E."/>
            <person name="Gellesch M."/>
            <person name="Goldberg J."/>
            <person name="Griggs A."/>
            <person name="Gujja S."/>
            <person name="Heilman E.R."/>
            <person name="Heiman D.I."/>
            <person name="Hepburn T.A."/>
            <person name="Howarth C."/>
            <person name="Jen D."/>
            <person name="Larson L."/>
            <person name="Lewis B."/>
            <person name="Mehta T."/>
            <person name="Park D."/>
            <person name="Pearson M."/>
            <person name="Richards J."/>
            <person name="Roberts A."/>
            <person name="Saif S."/>
            <person name="Shea T.D."/>
            <person name="Shenoy N."/>
            <person name="Sisk P."/>
            <person name="Stolte C."/>
            <person name="Sykes S.N."/>
            <person name="Thomson T."/>
            <person name="Walk T."/>
            <person name="White J."/>
            <person name="Yandava C."/>
            <person name="Straight P."/>
            <person name="Clardy J."/>
            <person name="Hung D."/>
            <person name="Kolter R."/>
            <person name="Mekalanos J."/>
            <person name="Walker S."/>
            <person name="Walsh C.T."/>
            <person name="Wieland-Brown L.C."/>
            <person name="Haas B."/>
            <person name="Nusbaum C."/>
            <person name="Birren B."/>
        </authorList>
    </citation>
    <scope>NUCLEOTIDE SEQUENCE [LARGE SCALE GENOMIC DNA]</scope>
    <source>
        <strain evidence="6">DSM 40736 / JCM 4977 / BCRC 1201 / Tue 494</strain>
    </source>
</reference>
<dbReference type="InterPro" id="IPR051448">
    <property type="entry name" value="CdaR-like_regulators"/>
</dbReference>
<dbReference type="InterPro" id="IPR042070">
    <property type="entry name" value="PucR_C-HTH_sf"/>
</dbReference>
<sequence>MVDRWVRNTHRGRPDQEGSLPGGRPGQDQTASWRGSPPQLPSPADPADPATDELLAVSHALFDTRNEGEILRLAMAHVSAVGPYRAEAGYLRVHGQLVLSPQAGPDHASAVDRTVRELTGRDGPVAVPGRSRGWALALHGPGGLLGYLVVTSGSRPTQAQHFLLTTLVRLTAAALSVAVAYRRQQEDALELHRLRRERATLQGRLITFMVEVGYQQAVHGALAEVAASGGGEEAITSALHALTGFPVLVEDRFGRLRSWTGPGRPDPYPEPDPARHEEMLQGVARRGGPVRIKDRLISLVRPRGEVLGVLALVDPRHDADEYTVFALEQAATSLALELAHARHLAEVELRLHRELVDDLLAGTDEASAYARSEAFGHDLHRIQYVVVVQWTSRAADDAFARTVGRAASAVGMPSLVTRRSDHVVLVAEGRPHDHALYETLARETGTPDGTIGVSARCDTPDGIPGRYQEALRALEVRRRSRSRYGTTFFDDLGLYRILGPGSEYQELEAFVREWLGQLVDYDSGHRTALVETLSRYFDCGGNYAETADSLAIHRSTLRYRLQRIREISGHDLTNVEDRLNLQVATRVWKIMLGGPD</sequence>
<feature type="compositionally biased region" description="Basic and acidic residues" evidence="2">
    <location>
        <begin position="1"/>
        <end position="16"/>
    </location>
</feature>
<organism evidence="5 6">
    <name type="scientific">Streptomyces viridochromogenes (strain DSM 40736 / JCM 4977 / BCRC 1201 / Tue 494)</name>
    <dbReference type="NCBI Taxonomy" id="591159"/>
    <lineage>
        <taxon>Bacteria</taxon>
        <taxon>Bacillati</taxon>
        <taxon>Actinomycetota</taxon>
        <taxon>Actinomycetes</taxon>
        <taxon>Kitasatosporales</taxon>
        <taxon>Streptomycetaceae</taxon>
        <taxon>Streptomyces</taxon>
    </lineage>
</organism>
<feature type="domain" description="CdaR GGDEF-like" evidence="4">
    <location>
        <begin position="364"/>
        <end position="476"/>
    </location>
</feature>
<accession>D9XGE4</accession>
<name>D9XGE4_STRVT</name>
<dbReference type="Gene3D" id="1.10.10.2840">
    <property type="entry name" value="PucR C-terminal helix-turn-helix domain"/>
    <property type="match status" value="1"/>
</dbReference>
<proteinExistence type="inferred from homology"/>
<protein>
    <submittedName>
        <fullName evidence="5">Transcriptional regulator</fullName>
    </submittedName>
</protein>
<dbReference type="HOGENOM" id="CLU_485567_0_0_11"/>
<dbReference type="Pfam" id="PF13556">
    <property type="entry name" value="HTH_30"/>
    <property type="match status" value="1"/>
</dbReference>
<evidence type="ECO:0000259" key="4">
    <source>
        <dbReference type="Pfam" id="PF17853"/>
    </source>
</evidence>
<feature type="region of interest" description="Disordered" evidence="2">
    <location>
        <begin position="1"/>
        <end position="50"/>
    </location>
</feature>
<comment type="similarity">
    <text evidence="1">Belongs to the CdaR family.</text>
</comment>
<dbReference type="InterPro" id="IPR041522">
    <property type="entry name" value="CdaR_GGDEF"/>
</dbReference>
<dbReference type="EMBL" id="GG657757">
    <property type="protein sequence ID" value="EFL37033.1"/>
    <property type="molecule type" value="Genomic_DNA"/>
</dbReference>
<dbReference type="RefSeq" id="WP_003995186.1">
    <property type="nucleotide sequence ID" value="NZ_GG657757.1"/>
</dbReference>
<evidence type="ECO:0000259" key="3">
    <source>
        <dbReference type="Pfam" id="PF13556"/>
    </source>
</evidence>
<dbReference type="PANTHER" id="PTHR33744:SF1">
    <property type="entry name" value="DNA-BINDING TRANSCRIPTIONAL ACTIVATOR ADER"/>
    <property type="match status" value="1"/>
</dbReference>
<dbReference type="Proteomes" id="UP000004184">
    <property type="component" value="Unassembled WGS sequence"/>
</dbReference>
<dbReference type="Pfam" id="PF17853">
    <property type="entry name" value="GGDEF_2"/>
    <property type="match status" value="1"/>
</dbReference>